<dbReference type="InterPro" id="IPR005672">
    <property type="entry name" value="Phosphate_PstA"/>
</dbReference>
<evidence type="ECO:0000259" key="9">
    <source>
        <dbReference type="PROSITE" id="PS50928"/>
    </source>
</evidence>
<keyword evidence="11" id="KW-1185">Reference proteome</keyword>
<dbReference type="EMBL" id="CP115149">
    <property type="protein sequence ID" value="WBL36769.1"/>
    <property type="molecule type" value="Genomic_DNA"/>
</dbReference>
<dbReference type="Gene3D" id="1.10.3720.10">
    <property type="entry name" value="MetI-like"/>
    <property type="match status" value="1"/>
</dbReference>
<organism evidence="10 11">
    <name type="scientific">Tepidiforma flava</name>
    <dbReference type="NCBI Taxonomy" id="3004094"/>
    <lineage>
        <taxon>Bacteria</taxon>
        <taxon>Bacillati</taxon>
        <taxon>Chloroflexota</taxon>
        <taxon>Tepidiformia</taxon>
        <taxon>Tepidiformales</taxon>
        <taxon>Tepidiformaceae</taxon>
        <taxon>Tepidiforma</taxon>
    </lineage>
</organism>
<feature type="transmembrane region" description="Helical" evidence="8">
    <location>
        <begin position="229"/>
        <end position="247"/>
    </location>
</feature>
<comment type="subcellular location">
    <subcellularLocation>
        <location evidence="1 8">Cell membrane</location>
        <topology evidence="1 8">Multi-pass membrane protein</topology>
    </subcellularLocation>
</comment>
<feature type="domain" description="ABC transmembrane type-1" evidence="9">
    <location>
        <begin position="81"/>
        <end position="295"/>
    </location>
</feature>
<keyword evidence="4 8" id="KW-1003">Cell membrane</keyword>
<feature type="transmembrane region" description="Helical" evidence="8">
    <location>
        <begin position="84"/>
        <end position="106"/>
    </location>
</feature>
<reference evidence="10 11" key="1">
    <citation type="journal article" date="2023" name="ISME J.">
        <title>Thermophilic Dehalococcoidia with unusual traits shed light on an unexpected past.</title>
        <authorList>
            <person name="Palmer M."/>
            <person name="Covington J.K."/>
            <person name="Zhou E.M."/>
            <person name="Thomas S.C."/>
            <person name="Habib N."/>
            <person name="Seymour C.O."/>
            <person name="Lai D."/>
            <person name="Johnston J."/>
            <person name="Hashimi A."/>
            <person name="Jiao J.Y."/>
            <person name="Muok A.R."/>
            <person name="Liu L."/>
            <person name="Xian W.D."/>
            <person name="Zhi X.Y."/>
            <person name="Li M.M."/>
            <person name="Silva L.P."/>
            <person name="Bowen B.P."/>
            <person name="Louie K."/>
            <person name="Briegel A."/>
            <person name="Pett-Ridge J."/>
            <person name="Weber P.K."/>
            <person name="Tocheva E.I."/>
            <person name="Woyke T."/>
            <person name="Northen T.R."/>
            <person name="Mayali X."/>
            <person name="Li W.J."/>
            <person name="Hedlund B.P."/>
        </authorList>
    </citation>
    <scope>NUCLEOTIDE SEQUENCE [LARGE SCALE GENOMIC DNA]</scope>
    <source>
        <strain evidence="10 11">YIM 72310</strain>
    </source>
</reference>
<evidence type="ECO:0000256" key="2">
    <source>
        <dbReference type="ARBA" id="ARBA00007069"/>
    </source>
</evidence>
<accession>A0ABY7M9N5</accession>
<dbReference type="NCBIfam" id="TIGR00974">
    <property type="entry name" value="3a0107s02c"/>
    <property type="match status" value="1"/>
</dbReference>
<dbReference type="SUPFAM" id="SSF161098">
    <property type="entry name" value="MetI-like"/>
    <property type="match status" value="1"/>
</dbReference>
<dbReference type="InterPro" id="IPR035906">
    <property type="entry name" value="MetI-like_sf"/>
</dbReference>
<evidence type="ECO:0000256" key="4">
    <source>
        <dbReference type="ARBA" id="ARBA00022475"/>
    </source>
</evidence>
<comment type="similarity">
    <text evidence="2 8">Belongs to the binding-protein-dependent transport system permease family. CysTW subfamily.</text>
</comment>
<sequence length="307" mass="33611">MSAASETGTPFTLKATGHVARRQRLSRMSRWVLFSATMLAVFVLVYLMQDVVRLGWERLSWDFLTSYPSRRPLDAGLRSSLLGWLWLMGAVIVMAVPLAIGSALFIEEFAPRNWFTELVRLNISNLAGVPSIIYGILGLAVFVRGFDLWGITLFPSLGPTILAGALTLTLMILPMTIIASVEAIRQVPPSIRDGSLALGATQWQTVWHHILPGAIPGIMTGVILAIARAAGETAALIMIGAFAFIAFDNTSLMQSFTTVPIQIYNWTTLPQEGFRVNAAAGIIVLMTLVVGLNLIAVVIREKFRRSW</sequence>
<keyword evidence="7 8" id="KW-0472">Membrane</keyword>
<dbReference type="CDD" id="cd06261">
    <property type="entry name" value="TM_PBP2"/>
    <property type="match status" value="1"/>
</dbReference>
<evidence type="ECO:0000256" key="6">
    <source>
        <dbReference type="ARBA" id="ARBA00022989"/>
    </source>
</evidence>
<dbReference type="PANTHER" id="PTHR43470">
    <property type="entry name" value="PHOSPHATE TRANSPORT SYSTEM PERMEASE PROTEIN PSTA-RELATED"/>
    <property type="match status" value="1"/>
</dbReference>
<evidence type="ECO:0000313" key="11">
    <source>
        <dbReference type="Proteomes" id="UP001212803"/>
    </source>
</evidence>
<name>A0ABY7M9N5_9CHLR</name>
<dbReference type="PROSITE" id="PS50928">
    <property type="entry name" value="ABC_TM1"/>
    <property type="match status" value="1"/>
</dbReference>
<proteinExistence type="inferred from homology"/>
<protein>
    <recommendedName>
        <fullName evidence="8">Phosphate transport system permease protein PstA</fullName>
    </recommendedName>
</protein>
<gene>
    <name evidence="10" type="primary">pstA</name>
    <name evidence="10" type="ORF">O0235_04200</name>
</gene>
<evidence type="ECO:0000313" key="10">
    <source>
        <dbReference type="EMBL" id="WBL36769.1"/>
    </source>
</evidence>
<feature type="transmembrane region" description="Helical" evidence="8">
    <location>
        <begin position="161"/>
        <end position="184"/>
    </location>
</feature>
<feature type="transmembrane region" description="Helical" evidence="8">
    <location>
        <begin position="31"/>
        <end position="49"/>
    </location>
</feature>
<dbReference type="Pfam" id="PF00528">
    <property type="entry name" value="BPD_transp_1"/>
    <property type="match status" value="1"/>
</dbReference>
<keyword evidence="6 8" id="KW-1133">Transmembrane helix</keyword>
<evidence type="ECO:0000256" key="8">
    <source>
        <dbReference type="RuleBase" id="RU363043"/>
    </source>
</evidence>
<evidence type="ECO:0000256" key="7">
    <source>
        <dbReference type="ARBA" id="ARBA00023136"/>
    </source>
</evidence>
<keyword evidence="3" id="KW-0813">Transport</keyword>
<dbReference type="InterPro" id="IPR000515">
    <property type="entry name" value="MetI-like"/>
</dbReference>
<dbReference type="Proteomes" id="UP001212803">
    <property type="component" value="Chromosome"/>
</dbReference>
<evidence type="ECO:0000256" key="1">
    <source>
        <dbReference type="ARBA" id="ARBA00004651"/>
    </source>
</evidence>
<evidence type="ECO:0000256" key="3">
    <source>
        <dbReference type="ARBA" id="ARBA00022448"/>
    </source>
</evidence>
<keyword evidence="5 8" id="KW-0812">Transmembrane</keyword>
<evidence type="ECO:0000256" key="5">
    <source>
        <dbReference type="ARBA" id="ARBA00022692"/>
    </source>
</evidence>
<dbReference type="RefSeq" id="WP_270057286.1">
    <property type="nucleotide sequence ID" value="NZ_CP115149.1"/>
</dbReference>
<feature type="transmembrane region" description="Helical" evidence="8">
    <location>
        <begin position="278"/>
        <end position="299"/>
    </location>
</feature>
<feature type="transmembrane region" description="Helical" evidence="8">
    <location>
        <begin position="118"/>
        <end position="141"/>
    </location>
</feature>